<reference evidence="1 2" key="1">
    <citation type="submission" date="2019-03" db="EMBL/GenBank/DDBJ databases">
        <authorList>
            <person name="Kim M.K.M."/>
        </authorList>
    </citation>
    <scope>NUCLEOTIDE SEQUENCE [LARGE SCALE GENOMIC DNA]</scope>
    <source>
        <strain evidence="1 2">18JY21-1</strain>
    </source>
</reference>
<evidence type="ECO:0000313" key="2">
    <source>
        <dbReference type="Proteomes" id="UP000295418"/>
    </source>
</evidence>
<dbReference type="OrthoDB" id="3286086at2"/>
<keyword evidence="2" id="KW-1185">Reference proteome</keyword>
<dbReference type="Proteomes" id="UP000295418">
    <property type="component" value="Unassembled WGS sequence"/>
</dbReference>
<dbReference type="InterPro" id="IPR008930">
    <property type="entry name" value="Terpenoid_cyclase/PrenylTrfase"/>
</dbReference>
<name>A0A4R4E938_9BACL</name>
<dbReference type="EMBL" id="SKFG01000013">
    <property type="protein sequence ID" value="TCZ76336.1"/>
    <property type="molecule type" value="Genomic_DNA"/>
</dbReference>
<dbReference type="RefSeq" id="WP_132418703.1">
    <property type="nucleotide sequence ID" value="NZ_SKFG01000013.1"/>
</dbReference>
<protein>
    <recommendedName>
        <fullName evidence="3">Prenyltransferase</fullName>
    </recommendedName>
</protein>
<sequence length="296" mass="33990">MKISSDVLTRARDFIYQNGRLIDRRRFEFLWGDGSAESVLAVLRGYQNEDGGFGNALESDIRCPDSQPVATEVALQIMDSVGVYDSNMLDGILQYLESITVKETGGFPRAISTLNAYPHAPWWTTEVDGVASLNPTGSIVSYLYKQRIRTDFYDAAWFKQTVAFIWQHMDQVNIHDYHDVIQCVNFLAQTPEYEKKEAYLNRIDGWLSNSSLIERDPKAEGYVHKVLDWAPTADSYCTKFISQQDIELHLEYLLQGQQEDGGWTISWPVVSEACLLDWRGWITVERLRTMKSYGWL</sequence>
<organism evidence="1 2">
    <name type="scientific">Paenibacillus albiflavus</name>
    <dbReference type="NCBI Taxonomy" id="2545760"/>
    <lineage>
        <taxon>Bacteria</taxon>
        <taxon>Bacillati</taxon>
        <taxon>Bacillota</taxon>
        <taxon>Bacilli</taxon>
        <taxon>Bacillales</taxon>
        <taxon>Paenibacillaceae</taxon>
        <taxon>Paenibacillus</taxon>
    </lineage>
</organism>
<gene>
    <name evidence="1" type="ORF">E0485_14145</name>
</gene>
<evidence type="ECO:0008006" key="3">
    <source>
        <dbReference type="Google" id="ProtNLM"/>
    </source>
</evidence>
<dbReference type="SUPFAM" id="SSF48239">
    <property type="entry name" value="Terpenoid cyclases/Protein prenyltransferases"/>
    <property type="match status" value="1"/>
</dbReference>
<dbReference type="AlphaFoldDB" id="A0A4R4E938"/>
<comment type="caution">
    <text evidence="1">The sequence shown here is derived from an EMBL/GenBank/DDBJ whole genome shotgun (WGS) entry which is preliminary data.</text>
</comment>
<accession>A0A4R4E938</accession>
<evidence type="ECO:0000313" key="1">
    <source>
        <dbReference type="EMBL" id="TCZ76336.1"/>
    </source>
</evidence>
<proteinExistence type="predicted"/>